<organism evidence="4 5">
    <name type="scientific">Secundilactobacillus similis DSM 23365 = JCM 2765</name>
    <dbReference type="NCBI Taxonomy" id="1423804"/>
    <lineage>
        <taxon>Bacteria</taxon>
        <taxon>Bacillati</taxon>
        <taxon>Bacillota</taxon>
        <taxon>Bacilli</taxon>
        <taxon>Lactobacillales</taxon>
        <taxon>Lactobacillaceae</taxon>
        <taxon>Secundilactobacillus</taxon>
    </lineage>
</organism>
<protein>
    <recommendedName>
        <fullName evidence="3">HTH tetR-type domain-containing protein</fullName>
    </recommendedName>
</protein>
<dbReference type="InterPro" id="IPR009057">
    <property type="entry name" value="Homeodomain-like_sf"/>
</dbReference>
<comment type="caution">
    <text evidence="4">The sequence shown here is derived from an EMBL/GenBank/DDBJ whole genome shotgun (WGS) entry which is preliminary data.</text>
</comment>
<dbReference type="EMBL" id="AYZM01000006">
    <property type="protein sequence ID" value="KRN26819.1"/>
    <property type="molecule type" value="Genomic_DNA"/>
</dbReference>
<gene>
    <name evidence="4" type="ORF">FD14_GL000051</name>
</gene>
<dbReference type="RefSeq" id="WP_054735324.1">
    <property type="nucleotide sequence ID" value="NZ_AYZM01000006.1"/>
</dbReference>
<accession>A0A0R2FE93</accession>
<dbReference type="STRING" id="1423804.FD14_GL000051"/>
<feature type="domain" description="HTH tetR-type" evidence="3">
    <location>
        <begin position="1"/>
        <end position="58"/>
    </location>
</feature>
<dbReference type="InterPro" id="IPR001647">
    <property type="entry name" value="HTH_TetR"/>
</dbReference>
<evidence type="ECO:0000256" key="2">
    <source>
        <dbReference type="PROSITE-ProRule" id="PRU00335"/>
    </source>
</evidence>
<name>A0A0R2FE93_9LACO</name>
<reference evidence="4 5" key="1">
    <citation type="journal article" date="2015" name="Genome Announc.">
        <title>Expanding the biotechnology potential of lactobacilli through comparative genomics of 213 strains and associated genera.</title>
        <authorList>
            <person name="Sun Z."/>
            <person name="Harris H.M."/>
            <person name="McCann A."/>
            <person name="Guo C."/>
            <person name="Argimon S."/>
            <person name="Zhang W."/>
            <person name="Yang X."/>
            <person name="Jeffery I.B."/>
            <person name="Cooney J.C."/>
            <person name="Kagawa T.F."/>
            <person name="Liu W."/>
            <person name="Song Y."/>
            <person name="Salvetti E."/>
            <person name="Wrobel A."/>
            <person name="Rasinkangas P."/>
            <person name="Parkhill J."/>
            <person name="Rea M.C."/>
            <person name="O'Sullivan O."/>
            <person name="Ritari J."/>
            <person name="Douillard F.P."/>
            <person name="Paul Ross R."/>
            <person name="Yang R."/>
            <person name="Briner A.E."/>
            <person name="Felis G.E."/>
            <person name="de Vos W.M."/>
            <person name="Barrangou R."/>
            <person name="Klaenhammer T.R."/>
            <person name="Caufield P.W."/>
            <person name="Cui Y."/>
            <person name="Zhang H."/>
            <person name="O'Toole P.W."/>
        </authorList>
    </citation>
    <scope>NUCLEOTIDE SEQUENCE [LARGE SCALE GENOMIC DNA]</scope>
    <source>
        <strain evidence="4 5">DSM 23365</strain>
    </source>
</reference>
<dbReference type="AlphaFoldDB" id="A0A0R2FE93"/>
<dbReference type="PRINTS" id="PR00455">
    <property type="entry name" value="HTHTETR"/>
</dbReference>
<evidence type="ECO:0000313" key="4">
    <source>
        <dbReference type="EMBL" id="KRN26819.1"/>
    </source>
</evidence>
<dbReference type="PANTHER" id="PTHR43479">
    <property type="entry name" value="ACREF/ENVCD OPERON REPRESSOR-RELATED"/>
    <property type="match status" value="1"/>
</dbReference>
<dbReference type="PANTHER" id="PTHR43479:SF11">
    <property type="entry name" value="ACREF_ENVCD OPERON REPRESSOR-RELATED"/>
    <property type="match status" value="1"/>
</dbReference>
<dbReference type="InterPro" id="IPR050624">
    <property type="entry name" value="HTH-type_Tx_Regulator"/>
</dbReference>
<dbReference type="Proteomes" id="UP000051442">
    <property type="component" value="Unassembled WGS sequence"/>
</dbReference>
<keyword evidence="5" id="KW-1185">Reference proteome</keyword>
<dbReference type="OrthoDB" id="9812993at2"/>
<dbReference type="GO" id="GO:0003677">
    <property type="term" value="F:DNA binding"/>
    <property type="evidence" value="ECO:0007669"/>
    <property type="project" value="UniProtKB-UniRule"/>
</dbReference>
<dbReference type="SUPFAM" id="SSF46689">
    <property type="entry name" value="Homeodomain-like"/>
    <property type="match status" value="1"/>
</dbReference>
<dbReference type="Pfam" id="PF00440">
    <property type="entry name" value="TetR_N"/>
    <property type="match status" value="1"/>
</dbReference>
<dbReference type="PROSITE" id="PS50977">
    <property type="entry name" value="HTH_TETR_2"/>
    <property type="match status" value="1"/>
</dbReference>
<dbReference type="PATRIC" id="fig|1423804.4.peg.58"/>
<proteinExistence type="predicted"/>
<dbReference type="Gene3D" id="1.10.357.10">
    <property type="entry name" value="Tetracycline Repressor, domain 2"/>
    <property type="match status" value="1"/>
</dbReference>
<evidence type="ECO:0000259" key="3">
    <source>
        <dbReference type="PROSITE" id="PS50977"/>
    </source>
</evidence>
<sequence length="187" mass="21228">MPSVLEAATTAFLANGYKHTNVVQIAKAAEIATGSFYKFYPSKQAVFLAVYDAENERLRATLTAKLEDGIGLVDGATMIVRTVFDTIKQNQVLMEWYRPEIGPLLHDTYQKRMVAGTYGFSNVLVRWFDEQQRELGLSVAQQQYLQRGVQFLNDLDQVLTAETFVNQTETLVLMVQAYLEKFVLEEN</sequence>
<evidence type="ECO:0000313" key="5">
    <source>
        <dbReference type="Proteomes" id="UP000051442"/>
    </source>
</evidence>
<feature type="DNA-binding region" description="H-T-H motif" evidence="2">
    <location>
        <begin position="21"/>
        <end position="40"/>
    </location>
</feature>
<keyword evidence="1 2" id="KW-0238">DNA-binding</keyword>
<evidence type="ECO:0000256" key="1">
    <source>
        <dbReference type="ARBA" id="ARBA00023125"/>
    </source>
</evidence>